<accession>A0A4Y2SM59</accession>
<dbReference type="EMBL" id="BGPR01022159">
    <property type="protein sequence ID" value="GBN88206.1"/>
    <property type="molecule type" value="Genomic_DNA"/>
</dbReference>
<keyword evidence="3" id="KW-1185">Reference proteome</keyword>
<evidence type="ECO:0000313" key="2">
    <source>
        <dbReference type="EMBL" id="GBN88206.1"/>
    </source>
</evidence>
<evidence type="ECO:0000313" key="1">
    <source>
        <dbReference type="EMBL" id="GBN88205.1"/>
    </source>
</evidence>
<dbReference type="Proteomes" id="UP000499080">
    <property type="component" value="Unassembled WGS sequence"/>
</dbReference>
<dbReference type="AlphaFoldDB" id="A0A4Y2SM59"/>
<evidence type="ECO:0000313" key="3">
    <source>
        <dbReference type="Proteomes" id="UP000499080"/>
    </source>
</evidence>
<proteinExistence type="predicted"/>
<protein>
    <submittedName>
        <fullName evidence="1">Uncharacterized protein</fullName>
    </submittedName>
</protein>
<organism evidence="1 3">
    <name type="scientific">Araneus ventricosus</name>
    <name type="common">Orbweaver spider</name>
    <name type="synonym">Epeira ventricosa</name>
    <dbReference type="NCBI Taxonomy" id="182803"/>
    <lineage>
        <taxon>Eukaryota</taxon>
        <taxon>Metazoa</taxon>
        <taxon>Ecdysozoa</taxon>
        <taxon>Arthropoda</taxon>
        <taxon>Chelicerata</taxon>
        <taxon>Arachnida</taxon>
        <taxon>Araneae</taxon>
        <taxon>Araneomorphae</taxon>
        <taxon>Entelegynae</taxon>
        <taxon>Araneoidea</taxon>
        <taxon>Araneidae</taxon>
        <taxon>Araneus</taxon>
    </lineage>
</organism>
<name>A0A4Y2SM59_ARAVE</name>
<comment type="caution">
    <text evidence="1">The sequence shown here is derived from an EMBL/GenBank/DDBJ whole genome shotgun (WGS) entry which is preliminary data.</text>
</comment>
<dbReference type="EMBL" id="BGPR01022158">
    <property type="protein sequence ID" value="GBN88205.1"/>
    <property type="molecule type" value="Genomic_DNA"/>
</dbReference>
<sequence>MEGMLKSCLTSVNYRGVPLFSLTTVPEDINDRPNLDDDAIISDDEVFQLLDEDAKHDSEQEQSLQLLNVQHNFCYTEALDLAP</sequence>
<gene>
    <name evidence="2" type="ORF">AVEN_117501_1</name>
    <name evidence="1" type="ORF">AVEN_237399_1</name>
</gene>
<reference evidence="1 3" key="1">
    <citation type="journal article" date="2019" name="Sci. Rep.">
        <title>Orb-weaving spider Araneus ventricosus genome elucidates the spidroin gene catalogue.</title>
        <authorList>
            <person name="Kono N."/>
            <person name="Nakamura H."/>
            <person name="Ohtoshi R."/>
            <person name="Moran D.A.P."/>
            <person name="Shinohara A."/>
            <person name="Yoshida Y."/>
            <person name="Fujiwara M."/>
            <person name="Mori M."/>
            <person name="Tomita M."/>
            <person name="Arakawa K."/>
        </authorList>
    </citation>
    <scope>NUCLEOTIDE SEQUENCE [LARGE SCALE GENOMIC DNA]</scope>
</reference>